<feature type="transmembrane region" description="Helical" evidence="7">
    <location>
        <begin position="354"/>
        <end position="377"/>
    </location>
</feature>
<dbReference type="PROSITE" id="PS50850">
    <property type="entry name" value="MFS"/>
    <property type="match status" value="1"/>
</dbReference>
<dbReference type="InterPro" id="IPR036259">
    <property type="entry name" value="MFS_trans_sf"/>
</dbReference>
<keyword evidence="3" id="KW-1003">Cell membrane</keyword>
<sequence>MSSERFFDSGLPSLTTTHAERKAASGEQLRRAIVTGAIGSALEYYDFAIYGLASAMVFNRVFFPSLGTTAGLLASFATFGAGFLARPLGGLFFGSLGDRKGRKFVLLATVALMGVATTLIGALPTGAIGAVLLVVLRLLQGFGAGAEQTGAATLMAEMAPVKHRGFFAALPFIGIFSGLTLATFTFNILQSTLTETEMLDWGWRLPFLGSIVLIGMAIWIRLRLKESPVFEELAASREVIQAPMRLMLKSGRRPLIATALMRLGETGGSTIYTAVAIAYLSGFVAAQHHLPRGELSAIGTRAVLLASLLSIFTTPLFGALTDRIGRLPVYRVGALFSVIWAVPAWWMIGTGNPLWVTVALVGGFAFGANAMLGSQCAHFAELFGNRYRYSGVALSREIGALLAGGLAPLLGLYLVGLSGGQFWVMGVYMATLAVLTFIGTLLSTETRGRDLTVLGDAIGKGA</sequence>
<comment type="caution">
    <text evidence="9">The sequence shown here is derived from an EMBL/GenBank/DDBJ whole genome shotgun (WGS) entry which is preliminary data.</text>
</comment>
<keyword evidence="6 7" id="KW-0472">Membrane</keyword>
<dbReference type="PANTHER" id="PTHR43045:SF4">
    <property type="entry name" value="TRANSPORTER YDFJ-RELATED"/>
    <property type="match status" value="1"/>
</dbReference>
<accession>A0ABW9ESB2</accession>
<dbReference type="EMBL" id="JAQQCL010000076">
    <property type="protein sequence ID" value="MFM0722010.1"/>
    <property type="molecule type" value="Genomic_DNA"/>
</dbReference>
<evidence type="ECO:0000256" key="7">
    <source>
        <dbReference type="SAM" id="Phobius"/>
    </source>
</evidence>
<evidence type="ECO:0000259" key="8">
    <source>
        <dbReference type="PROSITE" id="PS50850"/>
    </source>
</evidence>
<dbReference type="SUPFAM" id="SSF103473">
    <property type="entry name" value="MFS general substrate transporter"/>
    <property type="match status" value="1"/>
</dbReference>
<feature type="transmembrane region" description="Helical" evidence="7">
    <location>
        <begin position="104"/>
        <end position="122"/>
    </location>
</feature>
<feature type="transmembrane region" description="Helical" evidence="7">
    <location>
        <begin position="271"/>
        <end position="290"/>
    </location>
</feature>
<evidence type="ECO:0000256" key="5">
    <source>
        <dbReference type="ARBA" id="ARBA00022989"/>
    </source>
</evidence>
<feature type="transmembrane region" description="Helical" evidence="7">
    <location>
        <begin position="328"/>
        <end position="348"/>
    </location>
</feature>
<evidence type="ECO:0000313" key="9">
    <source>
        <dbReference type="EMBL" id="MFM0722010.1"/>
    </source>
</evidence>
<keyword evidence="2" id="KW-0813">Transport</keyword>
<feature type="transmembrane region" description="Helical" evidence="7">
    <location>
        <begin position="302"/>
        <end position="321"/>
    </location>
</feature>
<dbReference type="InterPro" id="IPR005828">
    <property type="entry name" value="MFS_sugar_transport-like"/>
</dbReference>
<dbReference type="PANTHER" id="PTHR43045">
    <property type="entry name" value="SHIKIMATE TRANSPORTER"/>
    <property type="match status" value="1"/>
</dbReference>
<evidence type="ECO:0000256" key="1">
    <source>
        <dbReference type="ARBA" id="ARBA00004651"/>
    </source>
</evidence>
<evidence type="ECO:0000256" key="4">
    <source>
        <dbReference type="ARBA" id="ARBA00022692"/>
    </source>
</evidence>
<dbReference type="Proteomes" id="UP001629392">
    <property type="component" value="Unassembled WGS sequence"/>
</dbReference>
<dbReference type="InterPro" id="IPR020846">
    <property type="entry name" value="MFS_dom"/>
</dbReference>
<comment type="subcellular location">
    <subcellularLocation>
        <location evidence="1">Cell membrane</location>
        <topology evidence="1">Multi-pass membrane protein</topology>
    </subcellularLocation>
</comment>
<feature type="transmembrane region" description="Helical" evidence="7">
    <location>
        <begin position="201"/>
        <end position="220"/>
    </location>
</feature>
<keyword evidence="5 7" id="KW-1133">Transmembrane helix</keyword>
<evidence type="ECO:0000256" key="3">
    <source>
        <dbReference type="ARBA" id="ARBA00022475"/>
    </source>
</evidence>
<dbReference type="RefSeq" id="WP_408158169.1">
    <property type="nucleotide sequence ID" value="NZ_JAQQCL010000076.1"/>
</dbReference>
<keyword evidence="4 7" id="KW-0812">Transmembrane</keyword>
<feature type="transmembrane region" description="Helical" evidence="7">
    <location>
        <begin position="398"/>
        <end position="416"/>
    </location>
</feature>
<organism evidence="9 10">
    <name type="scientific">Paraburkholderia strydomiana</name>
    <dbReference type="NCBI Taxonomy" id="1245417"/>
    <lineage>
        <taxon>Bacteria</taxon>
        <taxon>Pseudomonadati</taxon>
        <taxon>Pseudomonadota</taxon>
        <taxon>Betaproteobacteria</taxon>
        <taxon>Burkholderiales</taxon>
        <taxon>Burkholderiaceae</taxon>
        <taxon>Paraburkholderia</taxon>
    </lineage>
</organism>
<proteinExistence type="predicted"/>
<reference evidence="9 10" key="1">
    <citation type="journal article" date="2024" name="Chem. Sci.">
        <title>Discovery of megapolipeptins by genome mining of a Burkholderiales bacteria collection.</title>
        <authorList>
            <person name="Paulo B.S."/>
            <person name="Recchia M.J.J."/>
            <person name="Lee S."/>
            <person name="Fergusson C.H."/>
            <person name="Romanowski S.B."/>
            <person name="Hernandez A."/>
            <person name="Krull N."/>
            <person name="Liu D.Y."/>
            <person name="Cavanagh H."/>
            <person name="Bos A."/>
            <person name="Gray C.A."/>
            <person name="Murphy B.T."/>
            <person name="Linington R.G."/>
            <person name="Eustaquio A.S."/>
        </authorList>
    </citation>
    <scope>NUCLEOTIDE SEQUENCE [LARGE SCALE GENOMIC DNA]</scope>
    <source>
        <strain evidence="9 10">RL17-350-BIC-E</strain>
    </source>
</reference>
<feature type="transmembrane region" description="Helical" evidence="7">
    <location>
        <begin position="166"/>
        <end position="189"/>
    </location>
</feature>
<feature type="domain" description="Major facilitator superfamily (MFS) profile" evidence="8">
    <location>
        <begin position="32"/>
        <end position="447"/>
    </location>
</feature>
<evidence type="ECO:0000256" key="6">
    <source>
        <dbReference type="ARBA" id="ARBA00023136"/>
    </source>
</evidence>
<dbReference type="Pfam" id="PF00083">
    <property type="entry name" value="Sugar_tr"/>
    <property type="match status" value="1"/>
</dbReference>
<name>A0ABW9ESB2_9BURK</name>
<evidence type="ECO:0000256" key="2">
    <source>
        <dbReference type="ARBA" id="ARBA00022448"/>
    </source>
</evidence>
<protein>
    <submittedName>
        <fullName evidence="9">MFS transporter</fullName>
    </submittedName>
</protein>
<gene>
    <name evidence="9" type="ORF">PQQ73_37655</name>
</gene>
<dbReference type="PROSITE" id="PS00217">
    <property type="entry name" value="SUGAR_TRANSPORT_2"/>
    <property type="match status" value="1"/>
</dbReference>
<keyword evidence="10" id="KW-1185">Reference proteome</keyword>
<evidence type="ECO:0000313" key="10">
    <source>
        <dbReference type="Proteomes" id="UP001629392"/>
    </source>
</evidence>
<feature type="non-terminal residue" evidence="9">
    <location>
        <position position="462"/>
    </location>
</feature>
<feature type="transmembrane region" description="Helical" evidence="7">
    <location>
        <begin position="61"/>
        <end position="84"/>
    </location>
</feature>
<dbReference type="InterPro" id="IPR005829">
    <property type="entry name" value="Sugar_transporter_CS"/>
</dbReference>
<dbReference type="Gene3D" id="1.20.1250.20">
    <property type="entry name" value="MFS general substrate transporter like domains"/>
    <property type="match status" value="2"/>
</dbReference>
<feature type="transmembrane region" description="Helical" evidence="7">
    <location>
        <begin position="422"/>
        <end position="442"/>
    </location>
</feature>